<organism evidence="1 2">
    <name type="scientific">Scandinavium hiltneri</name>
    <dbReference type="NCBI Taxonomy" id="2926519"/>
    <lineage>
        <taxon>Bacteria</taxon>
        <taxon>Pseudomonadati</taxon>
        <taxon>Pseudomonadota</taxon>
        <taxon>Gammaproteobacteria</taxon>
        <taxon>Enterobacterales</taxon>
        <taxon>Enterobacteriaceae</taxon>
        <taxon>Scandinavium</taxon>
    </lineage>
</organism>
<dbReference type="RefSeq" id="WP_258990444.1">
    <property type="nucleotide sequence ID" value="NZ_JALIGE010000076.1"/>
</dbReference>
<sequence>MSRANRATSGNTLLTIEEFYLISARLRCLSQTWYDLWHFLRLTRMETGRALRLTFLECEQFSLPYTAREIIDRRRRVYPDDIWLFQSHSNRVKFKNLPVTHIAFNRAIRIASTGMTKKRVSSKSARNIVSVTVKHRANDI</sequence>
<proteinExistence type="predicted"/>
<gene>
    <name evidence="1" type="ORF">MUU47_22840</name>
</gene>
<name>A0ABT2E7V1_9ENTR</name>
<comment type="caution">
    <text evidence="1">The sequence shown here is derived from an EMBL/GenBank/DDBJ whole genome shotgun (WGS) entry which is preliminary data.</text>
</comment>
<reference evidence="1 2" key="1">
    <citation type="submission" date="2022-04" db="EMBL/GenBank/DDBJ databases">
        <title>Proposal of a three novel species of Scandinavium, Scandinavium hiltneri, Scandinavium manionii, Scandinavium tedordense.</title>
        <authorList>
            <person name="Maddock D.W."/>
            <person name="Brady C.L."/>
            <person name="Denman S."/>
            <person name="Arnold D."/>
        </authorList>
    </citation>
    <scope>NUCLEOTIDE SEQUENCE [LARGE SCALE GENOMIC DNA]</scope>
    <source>
        <strain evidence="1 2">H11S7</strain>
    </source>
</reference>
<evidence type="ECO:0000313" key="2">
    <source>
        <dbReference type="Proteomes" id="UP001205357"/>
    </source>
</evidence>
<accession>A0ABT2E7V1</accession>
<evidence type="ECO:0000313" key="1">
    <source>
        <dbReference type="EMBL" id="MCS2163913.1"/>
    </source>
</evidence>
<keyword evidence="2" id="KW-1185">Reference proteome</keyword>
<dbReference type="EMBL" id="JALIGE010000076">
    <property type="protein sequence ID" value="MCS2163913.1"/>
    <property type="molecule type" value="Genomic_DNA"/>
</dbReference>
<dbReference type="Proteomes" id="UP001205357">
    <property type="component" value="Unassembled WGS sequence"/>
</dbReference>
<protein>
    <submittedName>
        <fullName evidence="1">Uncharacterized protein</fullName>
    </submittedName>
</protein>